<dbReference type="InterPro" id="IPR002130">
    <property type="entry name" value="Cyclophilin-type_PPIase_dom"/>
</dbReference>
<dbReference type="SUPFAM" id="SSF50891">
    <property type="entry name" value="Cyclophilin-like"/>
    <property type="match status" value="1"/>
</dbReference>
<dbReference type="InterPro" id="IPR029000">
    <property type="entry name" value="Cyclophilin-like_dom_sf"/>
</dbReference>
<dbReference type="AlphaFoldDB" id="A0AAQ3QMV9"/>
<dbReference type="PROSITE" id="PS50072">
    <property type="entry name" value="CSA_PPIASE_2"/>
    <property type="match status" value="1"/>
</dbReference>
<feature type="region of interest" description="Disordered" evidence="1">
    <location>
        <begin position="1"/>
        <end position="91"/>
    </location>
</feature>
<feature type="compositionally biased region" description="Polar residues" evidence="1">
    <location>
        <begin position="27"/>
        <end position="46"/>
    </location>
</feature>
<evidence type="ECO:0000256" key="1">
    <source>
        <dbReference type="SAM" id="MobiDB-lite"/>
    </source>
</evidence>
<feature type="domain" description="PPIase cyclophilin-type" evidence="2">
    <location>
        <begin position="84"/>
        <end position="192"/>
    </location>
</feature>
<accession>A0AAQ3QMV9</accession>
<keyword evidence="3" id="KW-0413">Isomerase</keyword>
<keyword evidence="4" id="KW-1185">Reference proteome</keyword>
<protein>
    <submittedName>
        <fullName evidence="3">Peptidyl-prolyl cis-trans isomerase CYP95-like isoform X1</fullName>
    </submittedName>
</protein>
<dbReference type="Proteomes" id="UP001327560">
    <property type="component" value="Chromosome 7"/>
</dbReference>
<reference evidence="3 4" key="1">
    <citation type="submission" date="2023-10" db="EMBL/GenBank/DDBJ databases">
        <title>Chromosome-scale genome assembly provides insights into flower coloration mechanisms of Canna indica.</title>
        <authorList>
            <person name="Li C."/>
        </authorList>
    </citation>
    <scope>NUCLEOTIDE SEQUENCE [LARGE SCALE GENOMIC DNA]</scope>
    <source>
        <tissue evidence="3">Flower</tissue>
    </source>
</reference>
<evidence type="ECO:0000259" key="2">
    <source>
        <dbReference type="PROSITE" id="PS50072"/>
    </source>
</evidence>
<gene>
    <name evidence="3" type="ORF">Cni_G24154</name>
</gene>
<dbReference type="Pfam" id="PF00160">
    <property type="entry name" value="Pro_isomerase"/>
    <property type="match status" value="1"/>
</dbReference>
<proteinExistence type="predicted"/>
<sequence length="224" mass="24802">MAKSVAANSLQRDLQRRRLPSLDSSRHSPLSDSTPNRSATTASGSGDTARLRPRRLRTSARLPSPALSDSARLSVSGLPPPALGDSERLPPPALGDCEWRLGRLQLPHSPFPDDFVNENSRHQHNEPGHLFRSTDCNDNFTSFIITLKANVGLDRDHVVFGKMMHGMDILHIMKDVGQVLPLVPVIIVDCGVVTKEVETMDMHVDNDGLKCVVFVHRLFPSYWT</sequence>
<dbReference type="EMBL" id="CP136896">
    <property type="protein sequence ID" value="WOL15373.1"/>
    <property type="molecule type" value="Genomic_DNA"/>
</dbReference>
<dbReference type="GO" id="GO:0003755">
    <property type="term" value="F:peptidyl-prolyl cis-trans isomerase activity"/>
    <property type="evidence" value="ECO:0007669"/>
    <property type="project" value="InterPro"/>
</dbReference>
<organism evidence="3 4">
    <name type="scientific">Canna indica</name>
    <name type="common">Indian-shot</name>
    <dbReference type="NCBI Taxonomy" id="4628"/>
    <lineage>
        <taxon>Eukaryota</taxon>
        <taxon>Viridiplantae</taxon>
        <taxon>Streptophyta</taxon>
        <taxon>Embryophyta</taxon>
        <taxon>Tracheophyta</taxon>
        <taxon>Spermatophyta</taxon>
        <taxon>Magnoliopsida</taxon>
        <taxon>Liliopsida</taxon>
        <taxon>Zingiberales</taxon>
        <taxon>Cannaceae</taxon>
        <taxon>Canna</taxon>
    </lineage>
</organism>
<dbReference type="Gene3D" id="2.40.100.10">
    <property type="entry name" value="Cyclophilin-like"/>
    <property type="match status" value="1"/>
</dbReference>
<evidence type="ECO:0000313" key="3">
    <source>
        <dbReference type="EMBL" id="WOL15373.1"/>
    </source>
</evidence>
<feature type="compositionally biased region" description="Polar residues" evidence="1">
    <location>
        <begin position="1"/>
        <end position="12"/>
    </location>
</feature>
<name>A0AAQ3QMV9_9LILI</name>
<evidence type="ECO:0000313" key="4">
    <source>
        <dbReference type="Proteomes" id="UP001327560"/>
    </source>
</evidence>